<accession>A0A2P2P0D3</accession>
<reference evidence="1" key="1">
    <citation type="submission" date="2018-02" db="EMBL/GenBank/DDBJ databases">
        <title>Rhizophora mucronata_Transcriptome.</title>
        <authorList>
            <person name="Meera S.P."/>
            <person name="Sreeshan A."/>
            <person name="Augustine A."/>
        </authorList>
    </citation>
    <scope>NUCLEOTIDE SEQUENCE</scope>
    <source>
        <tissue evidence="1">Leaf</tissue>
    </source>
</reference>
<name>A0A2P2P0D3_RHIMU</name>
<sequence length="46" mass="5387">MAMPYGARQSDIICRQKVLFLFVSFLGQVFGVFCYRSQLDLQKRLL</sequence>
<protein>
    <submittedName>
        <fullName evidence="1">Uncharacterized protein</fullName>
    </submittedName>
</protein>
<evidence type="ECO:0000313" key="1">
    <source>
        <dbReference type="EMBL" id="MBX48208.1"/>
    </source>
</evidence>
<proteinExistence type="predicted"/>
<dbReference type="EMBL" id="GGEC01067724">
    <property type="protein sequence ID" value="MBX48208.1"/>
    <property type="molecule type" value="Transcribed_RNA"/>
</dbReference>
<dbReference type="AlphaFoldDB" id="A0A2P2P0D3"/>
<organism evidence="1">
    <name type="scientific">Rhizophora mucronata</name>
    <name type="common">Asiatic mangrove</name>
    <dbReference type="NCBI Taxonomy" id="61149"/>
    <lineage>
        <taxon>Eukaryota</taxon>
        <taxon>Viridiplantae</taxon>
        <taxon>Streptophyta</taxon>
        <taxon>Embryophyta</taxon>
        <taxon>Tracheophyta</taxon>
        <taxon>Spermatophyta</taxon>
        <taxon>Magnoliopsida</taxon>
        <taxon>eudicotyledons</taxon>
        <taxon>Gunneridae</taxon>
        <taxon>Pentapetalae</taxon>
        <taxon>rosids</taxon>
        <taxon>fabids</taxon>
        <taxon>Malpighiales</taxon>
        <taxon>Rhizophoraceae</taxon>
        <taxon>Rhizophora</taxon>
    </lineage>
</organism>